<organism evidence="3 4">
    <name type="scientific">Sander lucioperca</name>
    <name type="common">Pike-perch</name>
    <name type="synonym">Perca lucioperca</name>
    <dbReference type="NCBI Taxonomy" id="283035"/>
    <lineage>
        <taxon>Eukaryota</taxon>
        <taxon>Metazoa</taxon>
        <taxon>Chordata</taxon>
        <taxon>Craniata</taxon>
        <taxon>Vertebrata</taxon>
        <taxon>Euteleostomi</taxon>
        <taxon>Actinopterygii</taxon>
        <taxon>Neopterygii</taxon>
        <taxon>Teleostei</taxon>
        <taxon>Neoteleostei</taxon>
        <taxon>Acanthomorphata</taxon>
        <taxon>Eupercaria</taxon>
        <taxon>Perciformes</taxon>
        <taxon>Percoidei</taxon>
        <taxon>Percidae</taxon>
        <taxon>Luciopercinae</taxon>
        <taxon>Sander</taxon>
    </lineage>
</organism>
<protein>
    <recommendedName>
        <fullName evidence="2">Cystatin domain-containing protein</fullName>
    </recommendedName>
</protein>
<accession>A0A8C9XM50</accession>
<dbReference type="InterPro" id="IPR000010">
    <property type="entry name" value="Cystatin_dom"/>
</dbReference>
<dbReference type="AlphaFoldDB" id="A0A8C9XM50"/>
<keyword evidence="1" id="KW-1133">Transmembrane helix</keyword>
<evidence type="ECO:0000259" key="2">
    <source>
        <dbReference type="Pfam" id="PF00031"/>
    </source>
</evidence>
<dbReference type="Proteomes" id="UP000694568">
    <property type="component" value="Unplaced"/>
</dbReference>
<evidence type="ECO:0000256" key="1">
    <source>
        <dbReference type="SAM" id="Phobius"/>
    </source>
</evidence>
<feature type="domain" description="Cystatin" evidence="2">
    <location>
        <begin position="37"/>
        <end position="87"/>
    </location>
</feature>
<dbReference type="Pfam" id="PF00031">
    <property type="entry name" value="Cystatin"/>
    <property type="match status" value="1"/>
</dbReference>
<dbReference type="Ensembl" id="ENSSLUT00000012385.1">
    <property type="protein sequence ID" value="ENSSLUP00000011976.1"/>
    <property type="gene ID" value="ENSSLUG00000005702.1"/>
</dbReference>
<keyword evidence="4" id="KW-1185">Reference proteome</keyword>
<dbReference type="Gene3D" id="3.10.450.10">
    <property type="match status" value="1"/>
</dbReference>
<dbReference type="InterPro" id="IPR046350">
    <property type="entry name" value="Cystatin_sf"/>
</dbReference>
<dbReference type="SUPFAM" id="SSF54403">
    <property type="entry name" value="Cystatin/monellin"/>
    <property type="match status" value="1"/>
</dbReference>
<name>A0A8C9XM50_SANLU</name>
<evidence type="ECO:0000313" key="3">
    <source>
        <dbReference type="Ensembl" id="ENSSLUP00000011976.1"/>
    </source>
</evidence>
<feature type="transmembrane region" description="Helical" evidence="1">
    <location>
        <begin position="7"/>
        <end position="29"/>
    </location>
</feature>
<dbReference type="GeneTree" id="ENSGT00940000173563"/>
<reference evidence="3" key="1">
    <citation type="submission" date="2025-08" db="UniProtKB">
        <authorList>
            <consortium name="Ensembl"/>
        </authorList>
    </citation>
    <scope>IDENTIFICATION</scope>
</reference>
<sequence length="174" mass="19782">LIATAKQLVLIMMFVWFCVLVCAFTGRFVTEQQPLLGVPEEVPVTDAEVVESARFAVVEFNKANTEYMFNYKIVKITSAKIQVTLNLIILVRKRIRAHASLRFQVVHETQKKKHLKAQYMSAPVQCLTGCTNCLSFSYFRNSSANSPFITLWDIHVHFLKASVKHVTTDSDIVN</sequence>
<proteinExistence type="predicted"/>
<evidence type="ECO:0000313" key="4">
    <source>
        <dbReference type="Proteomes" id="UP000694568"/>
    </source>
</evidence>
<dbReference type="GO" id="GO:0004869">
    <property type="term" value="F:cysteine-type endopeptidase inhibitor activity"/>
    <property type="evidence" value="ECO:0007669"/>
    <property type="project" value="InterPro"/>
</dbReference>
<keyword evidence="1" id="KW-0812">Transmembrane</keyword>
<dbReference type="CDD" id="cd00042">
    <property type="entry name" value="CY"/>
    <property type="match status" value="1"/>
</dbReference>
<keyword evidence="1" id="KW-0472">Membrane</keyword>
<reference evidence="3" key="2">
    <citation type="submission" date="2025-09" db="UniProtKB">
        <authorList>
            <consortium name="Ensembl"/>
        </authorList>
    </citation>
    <scope>IDENTIFICATION</scope>
</reference>